<protein>
    <recommendedName>
        <fullName evidence="6">Phosphoenolpyruvate synthase</fullName>
        <ecNumber evidence="5">2.7.9.2</ecNumber>
    </recommendedName>
    <alternativeName>
        <fullName evidence="13">Pyruvate, water dikinase</fullName>
    </alternativeName>
</protein>
<proteinExistence type="inferred from homology"/>
<dbReference type="PANTHER" id="PTHR43030">
    <property type="entry name" value="PHOSPHOENOLPYRUVATE SYNTHASE"/>
    <property type="match status" value="1"/>
</dbReference>
<dbReference type="PANTHER" id="PTHR43030:SF1">
    <property type="entry name" value="PHOSPHOENOLPYRUVATE SYNTHASE"/>
    <property type="match status" value="1"/>
</dbReference>
<comment type="cofactor">
    <cofactor evidence="1">
        <name>Mg(2+)</name>
        <dbReference type="ChEBI" id="CHEBI:18420"/>
    </cofactor>
</comment>
<name>A0ABX8B4Z0_9BACT</name>
<evidence type="ECO:0000256" key="5">
    <source>
        <dbReference type="ARBA" id="ARBA00011996"/>
    </source>
</evidence>
<evidence type="ECO:0000259" key="16">
    <source>
        <dbReference type="Pfam" id="PF01326"/>
    </source>
</evidence>
<evidence type="ECO:0000256" key="6">
    <source>
        <dbReference type="ARBA" id="ARBA00021623"/>
    </source>
</evidence>
<keyword evidence="18" id="KW-1185">Reference proteome</keyword>
<evidence type="ECO:0000256" key="13">
    <source>
        <dbReference type="ARBA" id="ARBA00033470"/>
    </source>
</evidence>
<evidence type="ECO:0000256" key="8">
    <source>
        <dbReference type="ARBA" id="ARBA00022723"/>
    </source>
</evidence>
<dbReference type="InterPro" id="IPR002192">
    <property type="entry name" value="PPDK_AMP/ATP-bd"/>
</dbReference>
<evidence type="ECO:0000313" key="18">
    <source>
        <dbReference type="Proteomes" id="UP000677668"/>
    </source>
</evidence>
<evidence type="ECO:0000256" key="15">
    <source>
        <dbReference type="SAM" id="SignalP"/>
    </source>
</evidence>
<dbReference type="Gene3D" id="3.30.1490.20">
    <property type="entry name" value="ATP-grasp fold, A domain"/>
    <property type="match status" value="1"/>
</dbReference>
<sequence>MRAFCALCRAVRCHLAWSLALLLFCVSVVGAQSVPSAAVDAAAPADDPTAPDYVTRLTRADFDRLARLTSQGKELAVPGVMFVIDRADGRVYYANSRRFRFHSDFARATYLTLDAGDVFLRHNYTNERRRFLLGTLTFQPRLERFTYEFWEGDLLTPTLLAEAHQRLTATGFAPLTFKANARRHEEVAAQLPDLPWVRAEATLPETTFLALNPGRAVGVLRLVEQLPPEQPFEREDIVIFKETPLSTPPLRGILVTQPGAPLSHLNLLAKGWGIPNAYVKDADVRFRSLVNRWVTLVVTDDGITLEPAEQITESERERELSRELRLPRADLRWRALTDLYRQRARDVVRFGAKSANLGEVAQARLPGIIVPRGFTIPFAHYKAFADRHGIEARVLALLNDEQFHHDPQTRQVELAKLRDFIVAAPFDRALRRAVLAKVHREYRGRGLFVRSSTNAEDLPDFSGAGLYTTVPNVIGDEALMTAIKTVWASIWNFEAFEAREAARIDHLAVYPAVLIQEGINADSAGVLITTNPFDRRDAEGIYINAKRGLGLRVVEGRRIPEQIIYRPQSDAALVLTRADDETILTFDVKGGVREVAGVPDQPVLTADLIRRLGQAALAIERLFGGEKQDIEWLTYRGQLYIVQSRPFIDRNRRLGAVR</sequence>
<dbReference type="SUPFAM" id="SSF56059">
    <property type="entry name" value="Glutathione synthetase ATP-binding domain-like"/>
    <property type="match status" value="1"/>
</dbReference>
<accession>A0ABX8B4Z0</accession>
<evidence type="ECO:0000313" key="17">
    <source>
        <dbReference type="EMBL" id="QUV95167.1"/>
    </source>
</evidence>
<keyword evidence="12" id="KW-0460">Magnesium</keyword>
<reference evidence="17 18" key="1">
    <citation type="submission" date="2021-03" db="EMBL/GenBank/DDBJ databases">
        <title>Genomic and phenotypic characterization of Chloracidobacterium isolates provides evidence for multiple species.</title>
        <authorList>
            <person name="Saini M.K."/>
            <person name="Costas A.M.G."/>
            <person name="Tank M."/>
            <person name="Bryant D.A."/>
        </authorList>
    </citation>
    <scope>NUCLEOTIDE SEQUENCE [LARGE SCALE GENOMIC DNA]</scope>
    <source>
        <strain evidence="17 18">N</strain>
    </source>
</reference>
<comment type="catalytic activity">
    <reaction evidence="14">
        <text>pyruvate + ATP + H2O = phosphoenolpyruvate + AMP + phosphate + 2 H(+)</text>
        <dbReference type="Rhea" id="RHEA:11364"/>
        <dbReference type="ChEBI" id="CHEBI:15361"/>
        <dbReference type="ChEBI" id="CHEBI:15377"/>
        <dbReference type="ChEBI" id="CHEBI:15378"/>
        <dbReference type="ChEBI" id="CHEBI:30616"/>
        <dbReference type="ChEBI" id="CHEBI:43474"/>
        <dbReference type="ChEBI" id="CHEBI:58702"/>
        <dbReference type="ChEBI" id="CHEBI:456215"/>
        <dbReference type="EC" id="2.7.9.2"/>
    </reaction>
</comment>
<keyword evidence="8" id="KW-0479">Metal-binding</keyword>
<keyword evidence="10" id="KW-0418">Kinase</keyword>
<dbReference type="Gene3D" id="3.30.470.20">
    <property type="entry name" value="ATP-grasp fold, B domain"/>
    <property type="match status" value="1"/>
</dbReference>
<evidence type="ECO:0000256" key="4">
    <source>
        <dbReference type="ARBA" id="ARBA00007837"/>
    </source>
</evidence>
<dbReference type="InterPro" id="IPR006319">
    <property type="entry name" value="PEP_synth"/>
</dbReference>
<gene>
    <name evidence="17" type="ORF">J8C05_14180</name>
</gene>
<keyword evidence="11" id="KW-0067">ATP-binding</keyword>
<organism evidence="17 18">
    <name type="scientific">Chloracidobacterium sp. N</name>
    <dbReference type="NCBI Taxonomy" id="2821540"/>
    <lineage>
        <taxon>Bacteria</taxon>
        <taxon>Pseudomonadati</taxon>
        <taxon>Acidobacteriota</taxon>
        <taxon>Terriglobia</taxon>
        <taxon>Terriglobales</taxon>
        <taxon>Acidobacteriaceae</taxon>
        <taxon>Chloracidobacterium</taxon>
        <taxon>Chloracidobacterium aggregatum</taxon>
    </lineage>
</organism>
<evidence type="ECO:0000256" key="7">
    <source>
        <dbReference type="ARBA" id="ARBA00022679"/>
    </source>
</evidence>
<feature type="signal peptide" evidence="15">
    <location>
        <begin position="1"/>
        <end position="31"/>
    </location>
</feature>
<dbReference type="EC" id="2.7.9.2" evidence="5"/>
<evidence type="ECO:0000256" key="12">
    <source>
        <dbReference type="ARBA" id="ARBA00022842"/>
    </source>
</evidence>
<dbReference type="InterPro" id="IPR013815">
    <property type="entry name" value="ATP_grasp_subdomain_1"/>
</dbReference>
<evidence type="ECO:0000256" key="1">
    <source>
        <dbReference type="ARBA" id="ARBA00001946"/>
    </source>
</evidence>
<dbReference type="Pfam" id="PF01326">
    <property type="entry name" value="PPDK_N"/>
    <property type="match status" value="1"/>
</dbReference>
<keyword evidence="17" id="KW-0670">Pyruvate</keyword>
<evidence type="ECO:0000256" key="14">
    <source>
        <dbReference type="ARBA" id="ARBA00047700"/>
    </source>
</evidence>
<dbReference type="Proteomes" id="UP000677668">
    <property type="component" value="Chromosome 2"/>
</dbReference>
<evidence type="ECO:0000256" key="2">
    <source>
        <dbReference type="ARBA" id="ARBA00002988"/>
    </source>
</evidence>
<comment type="similarity">
    <text evidence="4">Belongs to the PEP-utilizing enzyme family.</text>
</comment>
<evidence type="ECO:0000256" key="10">
    <source>
        <dbReference type="ARBA" id="ARBA00022777"/>
    </source>
</evidence>
<keyword evidence="7" id="KW-0808">Transferase</keyword>
<feature type="chain" id="PRO_5045973391" description="Phosphoenolpyruvate synthase" evidence="15">
    <location>
        <begin position="32"/>
        <end position="658"/>
    </location>
</feature>
<dbReference type="EMBL" id="CP072643">
    <property type="protein sequence ID" value="QUV95167.1"/>
    <property type="molecule type" value="Genomic_DNA"/>
</dbReference>
<dbReference type="RefSeq" id="WP_211423403.1">
    <property type="nucleotide sequence ID" value="NZ_CP072643.1"/>
</dbReference>
<evidence type="ECO:0000256" key="3">
    <source>
        <dbReference type="ARBA" id="ARBA00004742"/>
    </source>
</evidence>
<comment type="function">
    <text evidence="2">Catalyzes the phosphorylation of pyruvate to phosphoenolpyruvate.</text>
</comment>
<evidence type="ECO:0000256" key="11">
    <source>
        <dbReference type="ARBA" id="ARBA00022840"/>
    </source>
</evidence>
<feature type="domain" description="Pyruvate phosphate dikinase AMP/ATP-binding" evidence="16">
    <location>
        <begin position="350"/>
        <end position="649"/>
    </location>
</feature>
<keyword evidence="15" id="KW-0732">Signal</keyword>
<comment type="pathway">
    <text evidence="3">Carbohydrate biosynthesis; gluconeogenesis.</text>
</comment>
<keyword evidence="9" id="KW-0547">Nucleotide-binding</keyword>
<evidence type="ECO:0000256" key="9">
    <source>
        <dbReference type="ARBA" id="ARBA00022741"/>
    </source>
</evidence>